<evidence type="ECO:0000313" key="6">
    <source>
        <dbReference type="Proteomes" id="UP000663828"/>
    </source>
</evidence>
<dbReference type="SMART" id="SM00028">
    <property type="entry name" value="TPR"/>
    <property type="match status" value="6"/>
</dbReference>
<evidence type="ECO:0000256" key="2">
    <source>
        <dbReference type="ARBA" id="ARBA00022803"/>
    </source>
</evidence>
<evidence type="ECO:0000313" key="4">
    <source>
        <dbReference type="EMBL" id="CAF0818667.1"/>
    </source>
</evidence>
<keyword evidence="6" id="KW-1185">Reference proteome</keyword>
<evidence type="ECO:0000313" key="5">
    <source>
        <dbReference type="EMBL" id="CAF1415226.1"/>
    </source>
</evidence>
<dbReference type="Proteomes" id="UP000663828">
    <property type="component" value="Unassembled WGS sequence"/>
</dbReference>
<dbReference type="AlphaFoldDB" id="A0A813TUL1"/>
<comment type="caution">
    <text evidence="4">The sequence shown here is derived from an EMBL/GenBank/DDBJ whole genome shotgun (WGS) entry which is preliminary data.</text>
</comment>
<evidence type="ECO:0000256" key="1">
    <source>
        <dbReference type="ARBA" id="ARBA00022737"/>
    </source>
</evidence>
<dbReference type="Gene3D" id="3.90.176.10">
    <property type="entry name" value="Toxin ADP-ribosyltransferase, Chain A, domain 1"/>
    <property type="match status" value="1"/>
</dbReference>
<keyword evidence="2 3" id="KW-0802">TPR repeat</keyword>
<dbReference type="PANTHER" id="PTHR45641:SF19">
    <property type="entry name" value="NEPHROCYSTIN-3"/>
    <property type="match status" value="1"/>
</dbReference>
<organism evidence="4 7">
    <name type="scientific">Adineta ricciae</name>
    <name type="common">Rotifer</name>
    <dbReference type="NCBI Taxonomy" id="249248"/>
    <lineage>
        <taxon>Eukaryota</taxon>
        <taxon>Metazoa</taxon>
        <taxon>Spiralia</taxon>
        <taxon>Gnathifera</taxon>
        <taxon>Rotifera</taxon>
        <taxon>Eurotatoria</taxon>
        <taxon>Bdelloidea</taxon>
        <taxon>Adinetida</taxon>
        <taxon>Adinetidae</taxon>
        <taxon>Adineta</taxon>
    </lineage>
</organism>
<keyword evidence="1" id="KW-0677">Repeat</keyword>
<accession>A0A813TUL1</accession>
<dbReference type="Gene3D" id="1.25.40.10">
    <property type="entry name" value="Tetratricopeptide repeat domain"/>
    <property type="match status" value="2"/>
</dbReference>
<gene>
    <name evidence="4" type="ORF">EDS130_LOCUS5733</name>
    <name evidence="5" type="ORF">XAT740_LOCUS34898</name>
</gene>
<reference evidence="4" key="1">
    <citation type="submission" date="2021-02" db="EMBL/GenBank/DDBJ databases">
        <authorList>
            <person name="Nowell W R."/>
        </authorList>
    </citation>
    <scope>NUCLEOTIDE SEQUENCE</scope>
</reference>
<dbReference type="InterPro" id="IPR019734">
    <property type="entry name" value="TPR_rpt"/>
</dbReference>
<proteinExistence type="predicted"/>
<dbReference type="Pfam" id="PF13424">
    <property type="entry name" value="TPR_12"/>
    <property type="match status" value="2"/>
</dbReference>
<dbReference type="EMBL" id="CAJNOR010003449">
    <property type="protein sequence ID" value="CAF1415226.1"/>
    <property type="molecule type" value="Genomic_DNA"/>
</dbReference>
<sequence>MECASLIWLDATVNASDGCLAIQKEFQSIMPQFYVFENISDCKEYIEEKSYYDRIFFIVSGRLGSNIVPHIHQYRQVFSIYVFCQDKRRHELWAKKYSKVRGVIVKLEVLINEIKSDYTKHRNCRLDEPFPITFYNPSDPVISKEFLYSEMLLDYILQMKSMPADKTDFIDGCLLGYCNTSDLSIVTEFQQEYGSGQSIRWYTRDSFLSRLLNKALSTMNLDVLFLCSFFIHDVQDRLVKQQCRSAIQVYHGQIMTSDELRLFREYIGQHFSINTFLWTTFNRKQAVSSLSQFPINEHLVRVLFEIHADPRANNRKSFAMITQLAYFPSEEQALFQFGCVFQLLNVHYDKGHSVWIVKIALTDVRHDYDQTSFLTRGEILTSMGKLDEAEKYYIRTLNDIPETHPDFARCHYLLGFLLFSKGDYELSSYWFHEVLKFFRADDLNLANSYYCIGCIYHKHVNHSQAIQYYEEALRTWQRISGHNEPIEMAECLNNMGCIYETDGSYSKALTCYQRELTIREKLKACLGKTYNNIGNIYFRLGEYNTALEHYTYAFSLKIKTLETNDVSLVKTLINIGLVYECDHNYQEALKAYQRAGFLLEKIAPSELNRDLDVKDAIQRILALLEADNHISNSRSSISVNKIV</sequence>
<dbReference type="InterPro" id="IPR011990">
    <property type="entry name" value="TPR-like_helical_dom_sf"/>
</dbReference>
<dbReference type="EMBL" id="CAJNOJ010000016">
    <property type="protein sequence ID" value="CAF0818667.1"/>
    <property type="molecule type" value="Genomic_DNA"/>
</dbReference>
<name>A0A813TUL1_ADIRI</name>
<feature type="repeat" description="TPR" evidence="3">
    <location>
        <begin position="527"/>
        <end position="560"/>
    </location>
</feature>
<evidence type="ECO:0000313" key="7">
    <source>
        <dbReference type="Proteomes" id="UP000663852"/>
    </source>
</evidence>
<feature type="repeat" description="TPR" evidence="3">
    <location>
        <begin position="370"/>
        <end position="403"/>
    </location>
</feature>
<dbReference type="PROSITE" id="PS50293">
    <property type="entry name" value="TPR_REGION"/>
    <property type="match status" value="1"/>
</dbReference>
<protein>
    <recommendedName>
        <fullName evidence="8">Tetratricopeptide repeat protein</fullName>
    </recommendedName>
</protein>
<evidence type="ECO:0000256" key="3">
    <source>
        <dbReference type="PROSITE-ProRule" id="PRU00339"/>
    </source>
</evidence>
<feature type="repeat" description="TPR" evidence="3">
    <location>
        <begin position="489"/>
        <end position="522"/>
    </location>
</feature>
<dbReference type="SUPFAM" id="SSF81901">
    <property type="entry name" value="HCP-like"/>
    <property type="match status" value="1"/>
</dbReference>
<dbReference type="PROSITE" id="PS50005">
    <property type="entry name" value="TPR"/>
    <property type="match status" value="4"/>
</dbReference>
<feature type="repeat" description="TPR" evidence="3">
    <location>
        <begin position="446"/>
        <end position="479"/>
    </location>
</feature>
<evidence type="ECO:0008006" key="8">
    <source>
        <dbReference type="Google" id="ProtNLM"/>
    </source>
</evidence>
<dbReference type="Proteomes" id="UP000663852">
    <property type="component" value="Unassembled WGS sequence"/>
</dbReference>
<dbReference type="PANTHER" id="PTHR45641">
    <property type="entry name" value="TETRATRICOPEPTIDE REPEAT PROTEIN (AFU_ORTHOLOGUE AFUA_6G03870)"/>
    <property type="match status" value="1"/>
</dbReference>
<dbReference type="OrthoDB" id="418911at2759"/>
<dbReference type="SUPFAM" id="SSF56399">
    <property type="entry name" value="ADP-ribosylation"/>
    <property type="match status" value="1"/>
</dbReference>